<name>A0ABP5VUH6_9ACTN</name>
<accession>A0ABP5VUH6</accession>
<comment type="caution">
    <text evidence="1">The sequence shown here is derived from an EMBL/GenBank/DDBJ whole genome shotgun (WGS) entry which is preliminary data.</text>
</comment>
<proteinExistence type="predicted"/>
<protein>
    <recommendedName>
        <fullName evidence="3">Integrase catalytic domain-containing protein</fullName>
    </recommendedName>
</protein>
<reference evidence="2" key="1">
    <citation type="journal article" date="2019" name="Int. J. Syst. Evol. Microbiol.">
        <title>The Global Catalogue of Microorganisms (GCM) 10K type strain sequencing project: providing services to taxonomists for standard genome sequencing and annotation.</title>
        <authorList>
            <consortium name="The Broad Institute Genomics Platform"/>
            <consortium name="The Broad Institute Genome Sequencing Center for Infectious Disease"/>
            <person name="Wu L."/>
            <person name="Ma J."/>
        </authorList>
    </citation>
    <scope>NUCLEOTIDE SEQUENCE [LARGE SCALE GENOMIC DNA]</scope>
    <source>
        <strain evidence="2">JCM 6921</strain>
    </source>
</reference>
<dbReference type="EMBL" id="BAAATJ010000027">
    <property type="protein sequence ID" value="GAA2412251.1"/>
    <property type="molecule type" value="Genomic_DNA"/>
</dbReference>
<evidence type="ECO:0008006" key="3">
    <source>
        <dbReference type="Google" id="ProtNLM"/>
    </source>
</evidence>
<organism evidence="1 2">
    <name type="scientific">Streptomyces glaucosporus</name>
    <dbReference type="NCBI Taxonomy" id="284044"/>
    <lineage>
        <taxon>Bacteria</taxon>
        <taxon>Bacillati</taxon>
        <taxon>Actinomycetota</taxon>
        <taxon>Actinomycetes</taxon>
        <taxon>Kitasatosporales</taxon>
        <taxon>Streptomycetaceae</taxon>
        <taxon>Streptomyces</taxon>
    </lineage>
</organism>
<dbReference type="Proteomes" id="UP001500058">
    <property type="component" value="Unassembled WGS sequence"/>
</dbReference>
<evidence type="ECO:0000313" key="2">
    <source>
        <dbReference type="Proteomes" id="UP001500058"/>
    </source>
</evidence>
<gene>
    <name evidence="1" type="ORF">GCM10010420_46850</name>
</gene>
<dbReference type="InterPro" id="IPR051917">
    <property type="entry name" value="Transposase-Integrase"/>
</dbReference>
<evidence type="ECO:0000313" key="1">
    <source>
        <dbReference type="EMBL" id="GAA2412251.1"/>
    </source>
</evidence>
<dbReference type="PANTHER" id="PTHR10948">
    <property type="entry name" value="TRANSPOSASE"/>
    <property type="match status" value="1"/>
</dbReference>
<sequence>MTMYGSPDRSALYCMRNTNGLLRQYFPKGTDLSVHSPEDLEHVAQELNGRPRKTLGWDTPAERLRDLLTT</sequence>
<keyword evidence="2" id="KW-1185">Reference proteome</keyword>
<dbReference type="PANTHER" id="PTHR10948:SF23">
    <property type="entry name" value="TRANSPOSASE INSI FOR INSERTION SEQUENCE ELEMENT IS30A-RELATED"/>
    <property type="match status" value="1"/>
</dbReference>